<reference evidence="4" key="2">
    <citation type="submission" date="2021-04" db="EMBL/GenBank/DDBJ databases">
        <authorList>
            <person name="Gilroy R."/>
        </authorList>
    </citation>
    <scope>NUCLEOTIDE SEQUENCE</scope>
    <source>
        <strain evidence="4">G4-2901</strain>
    </source>
</reference>
<sequence>MKTIKQYLCLVCLLLIVAPVYSASEASFRKLYKTYTLNQDGSMEERVYKELKIFTHAAMNSKYGETFIVYNPEFQELKINESYTIQKDGSKVITPANAFVEVLPSFAADAPAYNHLKEMVVVHTGLELGATIVLDYSIKTKAAMCGELDVFTMIKELSPIEDFRLTVNVPESKKINYELLNSSAKPDVKVDNGIRTVSYNMKNIAPRPYSYPVYSTSIGIVQQVASGMMPAFTASTYDSNAVAIDVLKKQFTVGDSSVIENKIAELKKESGDDKNKLRMAINKFMTYLYSVKGQCGVSLSQAGYRVRPASEVLLSMYGTRAELANLDNVLHKAAGLDAEIKVAFVEAKDMNSVGLSGVVAVLSDSEMNTYANGWYADVQDYMSVTDLNGVKSSLRTDKPEKPTKNIKTIELNETNSRTLPGGYVAVTIPDTYIAATLYPYSANTSISENMLLPHKLNRIMQYNVKLPEGKTWIEKRNVKVSNEVGEVSVEYELSGDEVKVTYTYKVDEQLITKKNYRQFYSLMSECKDMNNYTLIFR</sequence>
<dbReference type="Pfam" id="PF12969">
    <property type="entry name" value="DUF3857"/>
    <property type="match status" value="1"/>
</dbReference>
<proteinExistence type="predicted"/>
<dbReference type="Gene3D" id="2.60.120.1130">
    <property type="match status" value="1"/>
</dbReference>
<feature type="chain" id="PRO_5037398481" evidence="1">
    <location>
        <begin position="23"/>
        <end position="537"/>
    </location>
</feature>
<protein>
    <submittedName>
        <fullName evidence="4">DUF3857 domain-containing protein</fullName>
    </submittedName>
</protein>
<reference evidence="4" key="1">
    <citation type="journal article" date="2021" name="PeerJ">
        <title>Extensive microbial diversity within the chicken gut microbiome revealed by metagenomics and culture.</title>
        <authorList>
            <person name="Gilroy R."/>
            <person name="Ravi A."/>
            <person name="Getino M."/>
            <person name="Pursley I."/>
            <person name="Horton D.L."/>
            <person name="Alikhan N.F."/>
            <person name="Baker D."/>
            <person name="Gharbi K."/>
            <person name="Hall N."/>
            <person name="Watson M."/>
            <person name="Adriaenssens E.M."/>
            <person name="Foster-Nyarko E."/>
            <person name="Jarju S."/>
            <person name="Secka A."/>
            <person name="Antonio M."/>
            <person name="Oren A."/>
            <person name="Chaudhuri R.R."/>
            <person name="La Ragione R."/>
            <person name="Hildebrand F."/>
            <person name="Pallen M.J."/>
        </authorList>
    </citation>
    <scope>NUCLEOTIDE SEQUENCE</scope>
    <source>
        <strain evidence="4">G4-2901</strain>
    </source>
</reference>
<dbReference type="Pfam" id="PF12970">
    <property type="entry name" value="DUF3858"/>
    <property type="match status" value="1"/>
</dbReference>
<feature type="domain" description="DUF3857" evidence="2">
    <location>
        <begin position="40"/>
        <end position="207"/>
    </location>
</feature>
<evidence type="ECO:0000256" key="1">
    <source>
        <dbReference type="SAM" id="SignalP"/>
    </source>
</evidence>
<dbReference type="EMBL" id="JAHLFW010000080">
    <property type="protein sequence ID" value="MBU3838556.1"/>
    <property type="molecule type" value="Genomic_DNA"/>
</dbReference>
<evidence type="ECO:0000259" key="2">
    <source>
        <dbReference type="Pfam" id="PF12969"/>
    </source>
</evidence>
<dbReference type="AlphaFoldDB" id="A0A948TCP5"/>
<accession>A0A948TCP5</accession>
<evidence type="ECO:0000313" key="4">
    <source>
        <dbReference type="EMBL" id="MBU3838556.1"/>
    </source>
</evidence>
<evidence type="ECO:0000313" key="5">
    <source>
        <dbReference type="Proteomes" id="UP000783796"/>
    </source>
</evidence>
<dbReference type="Gene3D" id="2.60.40.3140">
    <property type="match status" value="1"/>
</dbReference>
<evidence type="ECO:0000259" key="3">
    <source>
        <dbReference type="Pfam" id="PF12970"/>
    </source>
</evidence>
<feature type="signal peptide" evidence="1">
    <location>
        <begin position="1"/>
        <end position="22"/>
    </location>
</feature>
<name>A0A948TCP5_9BACT</name>
<organism evidence="4 5">
    <name type="scientific">Candidatus Phocaeicola faecigallinarum</name>
    <dbReference type="NCBI Taxonomy" id="2838732"/>
    <lineage>
        <taxon>Bacteria</taxon>
        <taxon>Pseudomonadati</taxon>
        <taxon>Bacteroidota</taxon>
        <taxon>Bacteroidia</taxon>
        <taxon>Bacteroidales</taxon>
        <taxon>Bacteroidaceae</taxon>
        <taxon>Phocaeicola</taxon>
    </lineage>
</organism>
<keyword evidence="1" id="KW-0732">Signal</keyword>
<gene>
    <name evidence="4" type="ORF">H9777_09665</name>
</gene>
<dbReference type="Proteomes" id="UP000783796">
    <property type="component" value="Unassembled WGS sequence"/>
</dbReference>
<comment type="caution">
    <text evidence="4">The sequence shown here is derived from an EMBL/GenBank/DDBJ whole genome shotgun (WGS) entry which is preliminary data.</text>
</comment>
<dbReference type="InterPro" id="IPR024618">
    <property type="entry name" value="DUF3857"/>
</dbReference>
<dbReference type="Gene3D" id="3.10.620.30">
    <property type="match status" value="1"/>
</dbReference>
<feature type="domain" description="DUF3858" evidence="3">
    <location>
        <begin position="425"/>
        <end position="536"/>
    </location>
</feature>
<dbReference type="InterPro" id="IPR024544">
    <property type="entry name" value="DUF3858"/>
</dbReference>